<evidence type="ECO:0000256" key="6">
    <source>
        <dbReference type="ARBA" id="ARBA00022490"/>
    </source>
</evidence>
<evidence type="ECO:0000256" key="5">
    <source>
        <dbReference type="ARBA" id="ARBA00022454"/>
    </source>
</evidence>
<keyword evidence="8 11" id="KW-0498">Mitosis</keyword>
<dbReference type="Pfam" id="PF05786">
    <property type="entry name" value="Cnd2"/>
    <property type="match status" value="1"/>
</dbReference>
<dbReference type="Proteomes" id="UP000001357">
    <property type="component" value="Unassembled WGS sequence"/>
</dbReference>
<dbReference type="KEGG" id="mbr:MONBRDRAFT_28164"/>
<evidence type="ECO:0000256" key="8">
    <source>
        <dbReference type="ARBA" id="ARBA00022776"/>
    </source>
</evidence>
<dbReference type="PANTHER" id="PTHR13108">
    <property type="entry name" value="CONDENSIN COMPLEX SUBUNIT 2"/>
    <property type="match status" value="1"/>
</dbReference>
<feature type="region of interest" description="Disordered" evidence="12">
    <location>
        <begin position="161"/>
        <end position="197"/>
    </location>
</feature>
<dbReference type="GeneID" id="5893889"/>
<evidence type="ECO:0000256" key="9">
    <source>
        <dbReference type="ARBA" id="ARBA00023067"/>
    </source>
</evidence>
<dbReference type="eggNOG" id="KOG2328">
    <property type="taxonomic scope" value="Eukaryota"/>
</dbReference>
<evidence type="ECO:0000256" key="3">
    <source>
        <dbReference type="ARBA" id="ARBA00009471"/>
    </source>
</evidence>
<evidence type="ECO:0000256" key="10">
    <source>
        <dbReference type="ARBA" id="ARBA00023306"/>
    </source>
</evidence>
<protein>
    <recommendedName>
        <fullName evidence="4 11">Condensin complex subunit 2</fullName>
    </recommendedName>
</protein>
<keyword evidence="14" id="KW-1185">Reference proteome</keyword>
<dbReference type="GO" id="GO:0000796">
    <property type="term" value="C:condensin complex"/>
    <property type="evidence" value="ECO:0000318"/>
    <property type="project" value="GO_Central"/>
</dbReference>
<organism evidence="13 14">
    <name type="scientific">Monosiga brevicollis</name>
    <name type="common">Choanoflagellate</name>
    <dbReference type="NCBI Taxonomy" id="81824"/>
    <lineage>
        <taxon>Eukaryota</taxon>
        <taxon>Choanoflagellata</taxon>
        <taxon>Craspedida</taxon>
        <taxon>Salpingoecidae</taxon>
        <taxon>Monosiga</taxon>
    </lineage>
</organism>
<keyword evidence="5" id="KW-0158">Chromosome</keyword>
<evidence type="ECO:0000256" key="11">
    <source>
        <dbReference type="PIRNR" id="PIRNR017126"/>
    </source>
</evidence>
<keyword evidence="9 11" id="KW-0226">DNA condensation</keyword>
<comment type="function">
    <text evidence="11">Regulatory subunit of the condensin complex, a complex required for conversion of interphase chromatin into mitotic-like condense chromosomes.</text>
</comment>
<comment type="similarity">
    <text evidence="3 11">Belongs to the CND2 (condensin subunit 2) family.</text>
</comment>
<evidence type="ECO:0000256" key="7">
    <source>
        <dbReference type="ARBA" id="ARBA00022618"/>
    </source>
</evidence>
<dbReference type="EMBL" id="CH991565">
    <property type="protein sequence ID" value="EDQ86567.1"/>
    <property type="molecule type" value="Genomic_DNA"/>
</dbReference>
<feature type="compositionally biased region" description="Low complexity" evidence="12">
    <location>
        <begin position="53"/>
        <end position="68"/>
    </location>
</feature>
<dbReference type="FunCoup" id="A9V7D8">
    <property type="interactions" value="923"/>
</dbReference>
<dbReference type="InterPro" id="IPR022816">
    <property type="entry name" value="Condensin_barren_su2"/>
</dbReference>
<dbReference type="AlphaFoldDB" id="A9V7D8"/>
<gene>
    <name evidence="13" type="ORF">MONBRDRAFT_28164</name>
</gene>
<evidence type="ECO:0000256" key="12">
    <source>
        <dbReference type="SAM" id="MobiDB-lite"/>
    </source>
</evidence>
<evidence type="ECO:0000256" key="2">
    <source>
        <dbReference type="ARBA" id="ARBA00004496"/>
    </source>
</evidence>
<feature type="region of interest" description="Disordered" evidence="12">
    <location>
        <begin position="1"/>
        <end position="80"/>
    </location>
</feature>
<feature type="compositionally biased region" description="Acidic residues" evidence="12">
    <location>
        <begin position="165"/>
        <end position="183"/>
    </location>
</feature>
<name>A9V7D8_MONBE</name>
<evidence type="ECO:0000256" key="1">
    <source>
        <dbReference type="ARBA" id="ARBA00004286"/>
    </source>
</evidence>
<dbReference type="InParanoid" id="A9V7D8"/>
<proteinExistence type="inferred from homology"/>
<feature type="compositionally biased region" description="Basic and acidic residues" evidence="12">
    <location>
        <begin position="28"/>
        <end position="47"/>
    </location>
</feature>
<dbReference type="PANTHER" id="PTHR13108:SF9">
    <property type="entry name" value="CONDENSIN COMPLEX SUBUNIT 2"/>
    <property type="match status" value="1"/>
</dbReference>
<keyword evidence="7 11" id="KW-0132">Cell division</keyword>
<dbReference type="GO" id="GO:0003682">
    <property type="term" value="F:chromatin binding"/>
    <property type="evidence" value="ECO:0000318"/>
    <property type="project" value="GO_Central"/>
</dbReference>
<keyword evidence="10 11" id="KW-0131">Cell cycle</keyword>
<sequence>MSLRKSSAQRRLGTPVSPFSPGKGFRPNNDKLEKEARRRSVARDLAEKQFLASPYRSPRVVSSKSSSKAPGNRSDENVPSDITDIYANCIKLCTENKVNQKNTWQLPLIDYMNDVMQTRHGEMTNFQIASCTLDASVKIYSYRIDSIHSEAYKVLGGIARGETRGDDDEEDADLEDGQGGEEGENAKKRRKKRATNTLEKNPQVLNVKKFDLAFDVDPLFKHMSAAFDEGGARGLLLNHLNTRDDGALLFDSHDTAQPEATDPVVAATEAAVDELLLASEEMLANLEGKAICPSLGGFNFVGWEPSDDLDTSNVSTSALVQAQARAGPAVADLSLNMDVEGGFGNLDSDDDVEFDQYEQQLGAYDEDGLAVSADSPQPHGGMARALKLSLDINNDYSYFSEEQLKNWAGPSHWRPRVAAGAIKGAKPKATKKKERFYIDFTEEEPNWKTAFAKGKASTMLSATTLKKKTEDELLLPEDKHFKLDFFQRLFGKPNTLVKPVAAASAACLADAAGGDNWYDYNNPNDMNNFCGAGVDGGDLVNAGLGGVADDDDDDDVDLGDFAPAGDAEPFAFGENTLLDDTMMPLNQTRMMGTNGLTLIDQPNKVGKIAIDYAKQAKRVNVKALKRSIWTQLTDGTETPTPLETPVATGAPLTDLSRHHALSELVSDVPQTLPSKTASNLSVPIMFVCLLHLANEKHLKLSTGDMMQDLHIAQA</sequence>
<dbReference type="PIRSF" id="PIRSF017126">
    <property type="entry name" value="Condensin_H"/>
    <property type="match status" value="1"/>
</dbReference>
<dbReference type="GO" id="GO:0007076">
    <property type="term" value="P:mitotic chromosome condensation"/>
    <property type="evidence" value="ECO:0000318"/>
    <property type="project" value="GO_Central"/>
</dbReference>
<reference evidence="13 14" key="1">
    <citation type="journal article" date="2008" name="Nature">
        <title>The genome of the choanoflagellate Monosiga brevicollis and the origin of metazoans.</title>
        <authorList>
            <consortium name="JGI Sequencing"/>
            <person name="King N."/>
            <person name="Westbrook M.J."/>
            <person name="Young S.L."/>
            <person name="Kuo A."/>
            <person name="Abedin M."/>
            <person name="Chapman J."/>
            <person name="Fairclough S."/>
            <person name="Hellsten U."/>
            <person name="Isogai Y."/>
            <person name="Letunic I."/>
            <person name="Marr M."/>
            <person name="Pincus D."/>
            <person name="Putnam N."/>
            <person name="Rokas A."/>
            <person name="Wright K.J."/>
            <person name="Zuzow R."/>
            <person name="Dirks W."/>
            <person name="Good M."/>
            <person name="Goodstein D."/>
            <person name="Lemons D."/>
            <person name="Li W."/>
            <person name="Lyons J.B."/>
            <person name="Morris A."/>
            <person name="Nichols S."/>
            <person name="Richter D.J."/>
            <person name="Salamov A."/>
            <person name="Bork P."/>
            <person name="Lim W.A."/>
            <person name="Manning G."/>
            <person name="Miller W.T."/>
            <person name="McGinnis W."/>
            <person name="Shapiro H."/>
            <person name="Tjian R."/>
            <person name="Grigoriev I.V."/>
            <person name="Rokhsar D."/>
        </authorList>
    </citation>
    <scope>NUCLEOTIDE SEQUENCE [LARGE SCALE GENOMIC DNA]</scope>
    <source>
        <strain evidence="14">MX1 / ATCC 50154</strain>
    </source>
</reference>
<dbReference type="GO" id="GO:0051301">
    <property type="term" value="P:cell division"/>
    <property type="evidence" value="ECO:0007669"/>
    <property type="project" value="UniProtKB-KW"/>
</dbReference>
<comment type="subcellular location">
    <subcellularLocation>
        <location evidence="1">Chromosome</location>
    </subcellularLocation>
    <subcellularLocation>
        <location evidence="2">Cytoplasm</location>
    </subcellularLocation>
</comment>
<evidence type="ECO:0000313" key="13">
    <source>
        <dbReference type="EMBL" id="EDQ86567.1"/>
    </source>
</evidence>
<dbReference type="RefSeq" id="XP_001748680.1">
    <property type="nucleotide sequence ID" value="XM_001748628.1"/>
</dbReference>
<keyword evidence="6" id="KW-0963">Cytoplasm</keyword>
<accession>A9V7D8</accession>
<dbReference type="STRING" id="81824.A9V7D8"/>
<evidence type="ECO:0000256" key="4">
    <source>
        <dbReference type="ARBA" id="ARBA00016065"/>
    </source>
</evidence>
<dbReference type="OMA" id="FRKTCAD"/>
<dbReference type="GO" id="GO:0005737">
    <property type="term" value="C:cytoplasm"/>
    <property type="evidence" value="ECO:0007669"/>
    <property type="project" value="UniProtKB-SubCell"/>
</dbReference>
<evidence type="ECO:0000313" key="14">
    <source>
        <dbReference type="Proteomes" id="UP000001357"/>
    </source>
</evidence>